<name>D4RZF4_9FIRM</name>
<dbReference type="RefSeq" id="WP_005602640.1">
    <property type="nucleotide sequence ID" value="NZ_GG663523.1"/>
</dbReference>
<evidence type="ECO:0000313" key="2">
    <source>
        <dbReference type="EMBL" id="EFF68562.1"/>
    </source>
</evidence>
<proteinExistence type="predicted"/>
<evidence type="ECO:0000313" key="3">
    <source>
        <dbReference type="Proteomes" id="UP000006238"/>
    </source>
</evidence>
<comment type="caution">
    <text evidence="2">The sequence shown here is derived from an EMBL/GenBank/DDBJ whole genome shotgun (WGS) entry which is preliminary data.</text>
</comment>
<dbReference type="AlphaFoldDB" id="D4RZF4"/>
<organism evidence="2 3">
    <name type="scientific">Eshraghiella crossota DSM 2876</name>
    <dbReference type="NCBI Taxonomy" id="511680"/>
    <lineage>
        <taxon>Bacteria</taxon>
        <taxon>Bacillati</taxon>
        <taxon>Bacillota</taxon>
        <taxon>Clostridia</taxon>
        <taxon>Lachnospirales</taxon>
        <taxon>Lachnospiraceae</taxon>
        <taxon>Eshraghiella</taxon>
    </lineage>
</organism>
<dbReference type="HOGENOM" id="CLU_1048384_0_0_9"/>
<evidence type="ECO:0000256" key="1">
    <source>
        <dbReference type="SAM" id="Phobius"/>
    </source>
</evidence>
<dbReference type="EMBL" id="ABWN01000028">
    <property type="protein sequence ID" value="EFF68562.1"/>
    <property type="molecule type" value="Genomic_DNA"/>
</dbReference>
<evidence type="ECO:0008006" key="4">
    <source>
        <dbReference type="Google" id="ProtNLM"/>
    </source>
</evidence>
<keyword evidence="1" id="KW-0472">Membrane</keyword>
<dbReference type="GeneID" id="98919152"/>
<keyword evidence="1" id="KW-0812">Transmembrane</keyword>
<keyword evidence="1" id="KW-1133">Transmembrane helix</keyword>
<sequence>MDFEKEYRIEQDRIKHNIGLDRMILEKCEEKAPKKKISLRKIYALAGLVAAVIIVAIGVPSAITYGENIYNSYSLVIGNRTVEMEPMEPVYFDIERFISKEDVQQIKYKDHISYWVAFEDGNLLEDYTGMKLPEDKDFVFRDMMVGFSDKYNIVRCSMTVRQISTGQSALINSQFFANEVKDGDELGDGRDNVKASFVYTLSNGSKAYFIWEGKDEPMEGVRNTHDPDEYQTVYFCAHGIQYQMSIGRTEKQTKLAVDIMELFVK</sequence>
<keyword evidence="3" id="KW-1185">Reference proteome</keyword>
<dbReference type="Proteomes" id="UP000006238">
    <property type="component" value="Unassembled WGS sequence"/>
</dbReference>
<dbReference type="STRING" id="45851.BHV86_04880"/>
<gene>
    <name evidence="2" type="ORF">BUTYVIB_01220</name>
</gene>
<accession>D4RZF4</accession>
<protein>
    <recommendedName>
        <fullName evidence="4">DUF4367 domain-containing protein</fullName>
    </recommendedName>
</protein>
<reference evidence="2 3" key="1">
    <citation type="submission" date="2010-02" db="EMBL/GenBank/DDBJ databases">
        <authorList>
            <person name="Weinstock G."/>
            <person name="Sodergren E."/>
            <person name="Clifton S."/>
            <person name="Fulton L."/>
            <person name="Fulton B."/>
            <person name="Courtney L."/>
            <person name="Fronick C."/>
            <person name="Harrison M."/>
            <person name="Strong C."/>
            <person name="Farmer C."/>
            <person name="Delahaunty K."/>
            <person name="Markovic C."/>
            <person name="Hall O."/>
            <person name="Minx P."/>
            <person name="Tomlinson C."/>
            <person name="Mitreva M."/>
            <person name="Nelson J."/>
            <person name="Hou S."/>
            <person name="Wollam A."/>
            <person name="Pepin K.H."/>
            <person name="Johnson M."/>
            <person name="Bhonagiri V."/>
            <person name="Zhang X."/>
            <person name="Suruliraj S."/>
            <person name="Warren W."/>
            <person name="Chinwalla A."/>
            <person name="Mardis E.R."/>
            <person name="Wilson R.K."/>
        </authorList>
    </citation>
    <scope>NUCLEOTIDE SEQUENCE [LARGE SCALE GENOMIC DNA]</scope>
    <source>
        <strain evidence="2 3">DSM 2876</strain>
    </source>
</reference>
<feature type="transmembrane region" description="Helical" evidence="1">
    <location>
        <begin position="42"/>
        <end position="63"/>
    </location>
</feature>